<dbReference type="GO" id="GO:0006364">
    <property type="term" value="P:rRNA processing"/>
    <property type="evidence" value="ECO:0007669"/>
    <property type="project" value="TreeGrafter"/>
</dbReference>
<accession>A0A2R8BNI9</accession>
<evidence type="ECO:0000256" key="5">
    <source>
        <dbReference type="ARBA" id="ARBA00022801"/>
    </source>
</evidence>
<evidence type="ECO:0000256" key="2">
    <source>
        <dbReference type="ARBA" id="ARBA00022722"/>
    </source>
</evidence>
<reference evidence="9 10" key="1">
    <citation type="submission" date="2018-03" db="EMBL/GenBank/DDBJ databases">
        <authorList>
            <person name="Keele B.F."/>
        </authorList>
    </citation>
    <scope>NUCLEOTIDE SEQUENCE [LARGE SCALE GENOMIC DNA]</scope>
    <source>
        <strain evidence="9 10">CECT 8626</strain>
    </source>
</reference>
<feature type="domain" description="RNA-binding protein AU-1/Ribonuclease E/G" evidence="8">
    <location>
        <begin position="104"/>
        <end position="203"/>
    </location>
</feature>
<evidence type="ECO:0000313" key="9">
    <source>
        <dbReference type="EMBL" id="SPH24999.1"/>
    </source>
</evidence>
<dbReference type="InterPro" id="IPR004659">
    <property type="entry name" value="RNase_E/G"/>
</dbReference>
<dbReference type="OrthoDB" id="9804278at2"/>
<keyword evidence="10" id="KW-1185">Reference proteome</keyword>
<protein>
    <submittedName>
        <fullName evidence="9">Ribonuclease E</fullName>
        <ecNumber evidence="9">3.1.26.12</ecNumber>
    </submittedName>
</protein>
<feature type="domain" description="RNA-binding protein AU-1/Ribonuclease E/G" evidence="8">
    <location>
        <begin position="211"/>
        <end position="335"/>
    </location>
</feature>
<keyword evidence="4" id="KW-0255">Endonuclease</keyword>
<evidence type="ECO:0000259" key="8">
    <source>
        <dbReference type="Pfam" id="PF10150"/>
    </source>
</evidence>
<dbReference type="RefSeq" id="WP_108854994.1">
    <property type="nucleotide sequence ID" value="NZ_OMOQ01000007.1"/>
</dbReference>
<comment type="cofactor">
    <cofactor evidence="1">
        <name>Mg(2+)</name>
        <dbReference type="ChEBI" id="CHEBI:18420"/>
    </cofactor>
</comment>
<dbReference type="Proteomes" id="UP000244924">
    <property type="component" value="Unassembled WGS sequence"/>
</dbReference>
<keyword evidence="3" id="KW-0479">Metal-binding</keyword>
<evidence type="ECO:0000256" key="7">
    <source>
        <dbReference type="ARBA" id="ARBA00022884"/>
    </source>
</evidence>
<keyword evidence="7" id="KW-0694">RNA-binding</keyword>
<dbReference type="EMBL" id="OMOQ01000007">
    <property type="protein sequence ID" value="SPH24999.1"/>
    <property type="molecule type" value="Genomic_DNA"/>
</dbReference>
<dbReference type="GO" id="GO:0005737">
    <property type="term" value="C:cytoplasm"/>
    <property type="evidence" value="ECO:0007669"/>
    <property type="project" value="TreeGrafter"/>
</dbReference>
<name>A0A2R8BNI9_9RHOB</name>
<dbReference type="GO" id="GO:0046872">
    <property type="term" value="F:metal ion binding"/>
    <property type="evidence" value="ECO:0007669"/>
    <property type="project" value="UniProtKB-KW"/>
</dbReference>
<dbReference type="PANTHER" id="PTHR30001">
    <property type="entry name" value="RIBONUCLEASE"/>
    <property type="match status" value="1"/>
</dbReference>
<evidence type="ECO:0000256" key="6">
    <source>
        <dbReference type="ARBA" id="ARBA00022842"/>
    </source>
</evidence>
<evidence type="ECO:0000313" key="10">
    <source>
        <dbReference type="Proteomes" id="UP000244924"/>
    </source>
</evidence>
<keyword evidence="2" id="KW-0540">Nuclease</keyword>
<dbReference type="InterPro" id="IPR019307">
    <property type="entry name" value="RNA-bd_AU-1/RNase_E/G"/>
</dbReference>
<dbReference type="GO" id="GO:0008995">
    <property type="term" value="F:ribonuclease E activity"/>
    <property type="evidence" value="ECO:0007669"/>
    <property type="project" value="UniProtKB-EC"/>
</dbReference>
<keyword evidence="5 9" id="KW-0378">Hydrolase</keyword>
<organism evidence="9 10">
    <name type="scientific">Albidovulum aquaemixtae</name>
    <dbReference type="NCBI Taxonomy" id="1542388"/>
    <lineage>
        <taxon>Bacteria</taxon>
        <taxon>Pseudomonadati</taxon>
        <taxon>Pseudomonadota</taxon>
        <taxon>Alphaproteobacteria</taxon>
        <taxon>Rhodobacterales</taxon>
        <taxon>Paracoccaceae</taxon>
        <taxon>Albidovulum</taxon>
    </lineage>
</organism>
<dbReference type="GO" id="GO:0003723">
    <property type="term" value="F:RNA binding"/>
    <property type="evidence" value="ECO:0007669"/>
    <property type="project" value="UniProtKB-KW"/>
</dbReference>
<gene>
    <name evidence="9" type="primary">rne_2</name>
    <name evidence="9" type="ORF">DEA8626_04032</name>
</gene>
<dbReference type="Pfam" id="PF10150">
    <property type="entry name" value="RNase_E_G"/>
    <property type="match status" value="2"/>
</dbReference>
<dbReference type="EC" id="3.1.26.12" evidence="9"/>
<dbReference type="PANTHER" id="PTHR30001:SF1">
    <property type="entry name" value="RIBONUCLEASE E_G-LIKE PROTEIN, CHLOROPLASTIC"/>
    <property type="match status" value="1"/>
</dbReference>
<evidence type="ECO:0000256" key="4">
    <source>
        <dbReference type="ARBA" id="ARBA00022759"/>
    </source>
</evidence>
<keyword evidence="6" id="KW-0460">Magnesium</keyword>
<evidence type="ECO:0000256" key="1">
    <source>
        <dbReference type="ARBA" id="ARBA00001946"/>
    </source>
</evidence>
<sequence length="349" mass="37033">MKGRVIVLGEFHGREGAALMVDGRLEDLLVDSGEAEGFAPGAILRGVTDRQMKGQGGVFVKLPGAKGYLRETKGLAPGQPVLVQVTGYPEQGKAVPVTRRLLFKSRLCIVTPSAHGLNISRRIKDGGDRVRLEVLAAAGMAGSEHGLILRSAAALAEDDDIVADIAQMRGLAETVMADASGGPEFLVDAPTPHEAAWRDWSDPVPDEVAQGSDAFARHGVEELIDALLVPEVRLPGGAHMAVEPTCALISVDVNTGPDTSPAASLKANIAAARDLPRQLRLRGLGGQITVDFAPIPKRDRAALEQQLRTAFRGEAAETSLAGWTPLGNFELQRKRDRLPLAAVLKQSKI</sequence>
<evidence type="ECO:0000256" key="3">
    <source>
        <dbReference type="ARBA" id="ARBA00022723"/>
    </source>
</evidence>
<proteinExistence type="predicted"/>
<dbReference type="AlphaFoldDB" id="A0A2R8BNI9"/>